<feature type="transmembrane region" description="Helical" evidence="7">
    <location>
        <begin position="118"/>
        <end position="140"/>
    </location>
</feature>
<evidence type="ECO:0000256" key="7">
    <source>
        <dbReference type="RuleBase" id="RU361113"/>
    </source>
</evidence>
<dbReference type="PANTHER" id="PTHR10981">
    <property type="entry name" value="BATTENIN"/>
    <property type="match status" value="1"/>
</dbReference>
<dbReference type="InterPro" id="IPR036259">
    <property type="entry name" value="MFS_trans_sf"/>
</dbReference>
<comment type="similarity">
    <text evidence="2 7">Belongs to the battenin family.</text>
</comment>
<dbReference type="PANTHER" id="PTHR10981:SF0">
    <property type="entry name" value="BATTENIN"/>
    <property type="match status" value="1"/>
</dbReference>
<dbReference type="Gene3D" id="1.20.1250.20">
    <property type="entry name" value="MFS general substrate transporter like domains"/>
    <property type="match status" value="1"/>
</dbReference>
<dbReference type="Proteomes" id="UP000827892">
    <property type="component" value="Chromosome I"/>
</dbReference>
<sequence length="445" mass="48810">MEVASGGAPGPRRNSIAFWLLGLCNNFAYVVMLSAAKDILEKDAKHIEKPCRPEVTTRECHILSTGSVLLADIIPALIIKMSAPMFIHRVPFGIRHTTVVLLQAASFLIVGISDSTGIALFGVILASFGSGLGEISYLALSSNYPSSVVAAWSSGTGGAGLIGASVYALLTDSKLLAVSPKHTMLIMLTLPVLFSFAYWSILQIPRSIHRAKLFQPSTWIIDGGRTTMSSEAGRISGEEGETLLRHTDSAEGELMLRGEEVSGNSNSMSRIQKALPLLRFMIPLISVYLAEYYINQGLLELMEFDCSHGFSMSSESQYRWFQVTYQLGVFVSRSSSNYLTIPTKHLTTLAILQTFNAVFFTFTAIYSIFPHIFLAFLVIFFEGLLGRASYVNTFRAVHREIPVESREFSMGVVSISDTIGIVFAGFLAMPVHNKICSLPLRYNVI</sequence>
<organism evidence="8 9">
    <name type="scientific">Caenorhabditis briggsae</name>
    <dbReference type="NCBI Taxonomy" id="6238"/>
    <lineage>
        <taxon>Eukaryota</taxon>
        <taxon>Metazoa</taxon>
        <taxon>Ecdysozoa</taxon>
        <taxon>Nematoda</taxon>
        <taxon>Chromadorea</taxon>
        <taxon>Rhabditida</taxon>
        <taxon>Rhabditina</taxon>
        <taxon>Rhabditomorpha</taxon>
        <taxon>Rhabditoidea</taxon>
        <taxon>Rhabditidae</taxon>
        <taxon>Peloderinae</taxon>
        <taxon>Caenorhabditis</taxon>
    </lineage>
</organism>
<protein>
    <recommendedName>
        <fullName evidence="7">Battenin</fullName>
    </recommendedName>
</protein>
<evidence type="ECO:0000256" key="2">
    <source>
        <dbReference type="ARBA" id="ARBA00007467"/>
    </source>
</evidence>
<dbReference type="Pfam" id="PF02487">
    <property type="entry name" value="CLN3"/>
    <property type="match status" value="1"/>
</dbReference>
<dbReference type="SUPFAM" id="SSF103473">
    <property type="entry name" value="MFS general substrate transporter"/>
    <property type="match status" value="1"/>
</dbReference>
<feature type="transmembrane region" description="Helical" evidence="7">
    <location>
        <begin position="410"/>
        <end position="431"/>
    </location>
</feature>
<feature type="transmembrane region" description="Helical" evidence="7">
    <location>
        <begin position="16"/>
        <end position="36"/>
    </location>
</feature>
<proteinExistence type="inferred from homology"/>
<feature type="transmembrane region" description="Helical" evidence="7">
    <location>
        <begin position="277"/>
        <end position="294"/>
    </location>
</feature>
<comment type="subcellular location">
    <subcellularLocation>
        <location evidence="1">Endomembrane system</location>
        <topology evidence="1">Multi-pass membrane protein</topology>
    </subcellularLocation>
    <subcellularLocation>
        <location evidence="7">Lysosome membrane</location>
        <topology evidence="7">Multi-pass membrane protein</topology>
    </subcellularLocation>
</comment>
<dbReference type="InterPro" id="IPR003492">
    <property type="entry name" value="Battenin_disease_Cln3"/>
</dbReference>
<evidence type="ECO:0000256" key="3">
    <source>
        <dbReference type="ARBA" id="ARBA00022448"/>
    </source>
</evidence>
<evidence type="ECO:0000313" key="9">
    <source>
        <dbReference type="Proteomes" id="UP000827892"/>
    </source>
</evidence>
<name>A0AAE9DYL9_CAEBR</name>
<dbReference type="GO" id="GO:0012505">
    <property type="term" value="C:endomembrane system"/>
    <property type="evidence" value="ECO:0007669"/>
    <property type="project" value="UniProtKB-SubCell"/>
</dbReference>
<evidence type="ECO:0000256" key="6">
    <source>
        <dbReference type="ARBA" id="ARBA00023136"/>
    </source>
</evidence>
<dbReference type="InterPro" id="IPR018460">
    <property type="entry name" value="Battenin_disease_Cln3_subgr"/>
</dbReference>
<dbReference type="EMBL" id="CP090891">
    <property type="protein sequence ID" value="ULU13157.1"/>
    <property type="molecule type" value="Genomic_DNA"/>
</dbReference>
<reference evidence="8 9" key="1">
    <citation type="submission" date="2022-05" db="EMBL/GenBank/DDBJ databases">
        <title>Chromosome-level reference genomes for two strains of Caenorhabditis briggsae: an improved platform for comparative genomics.</title>
        <authorList>
            <person name="Stevens L."/>
            <person name="Andersen E.C."/>
        </authorList>
    </citation>
    <scope>NUCLEOTIDE SEQUENCE [LARGE SCALE GENOMIC DNA]</scope>
    <source>
        <strain evidence="8">QX1410_ONT</strain>
        <tissue evidence="8">Whole-organism</tissue>
    </source>
</reference>
<dbReference type="PRINTS" id="PR01315">
    <property type="entry name" value="BATTENIN"/>
</dbReference>
<feature type="transmembrane region" description="Helical" evidence="7">
    <location>
        <begin position="182"/>
        <end position="202"/>
    </location>
</feature>
<dbReference type="PIRSF" id="PIRSF015974">
    <property type="entry name" value="CLN3_BTN1"/>
    <property type="match status" value="1"/>
</dbReference>
<keyword evidence="3" id="KW-0813">Transport</keyword>
<evidence type="ECO:0000313" key="8">
    <source>
        <dbReference type="EMBL" id="ULU13157.1"/>
    </source>
</evidence>
<gene>
    <name evidence="8" type="ORF">L3Y34_015978</name>
</gene>
<evidence type="ECO:0000256" key="1">
    <source>
        <dbReference type="ARBA" id="ARBA00004127"/>
    </source>
</evidence>
<dbReference type="AlphaFoldDB" id="A0AAE9DYL9"/>
<feature type="transmembrane region" description="Helical" evidence="7">
    <location>
        <begin position="372"/>
        <end position="390"/>
    </location>
</feature>
<keyword evidence="5 7" id="KW-1133">Transmembrane helix</keyword>
<evidence type="ECO:0000256" key="5">
    <source>
        <dbReference type="ARBA" id="ARBA00022989"/>
    </source>
</evidence>
<keyword evidence="4 7" id="KW-0812">Transmembrane</keyword>
<feature type="transmembrane region" description="Helical" evidence="7">
    <location>
        <begin position="147"/>
        <end position="170"/>
    </location>
</feature>
<dbReference type="GO" id="GO:0005765">
    <property type="term" value="C:lysosomal membrane"/>
    <property type="evidence" value="ECO:0007669"/>
    <property type="project" value="UniProtKB-SubCell"/>
</dbReference>
<evidence type="ECO:0000256" key="4">
    <source>
        <dbReference type="ARBA" id="ARBA00022692"/>
    </source>
</evidence>
<keyword evidence="6 7" id="KW-0472">Membrane</keyword>
<keyword evidence="7" id="KW-0458">Lysosome</keyword>
<accession>A0AAE9DYL9</accession>
<feature type="transmembrane region" description="Helical" evidence="7">
    <location>
        <begin position="92"/>
        <end position="112"/>
    </location>
</feature>